<evidence type="ECO:0000256" key="1">
    <source>
        <dbReference type="SAM" id="Phobius"/>
    </source>
</evidence>
<feature type="transmembrane region" description="Helical" evidence="1">
    <location>
        <begin position="645"/>
        <end position="668"/>
    </location>
</feature>
<accession>M0NA29</accession>
<dbReference type="InterPro" id="IPR023616">
    <property type="entry name" value="Cyt_c_oxase-like_su1_dom"/>
</dbReference>
<comment type="caution">
    <text evidence="3">The sequence shown here is derived from an EMBL/GenBank/DDBJ whole genome shotgun (WGS) entry which is preliminary data.</text>
</comment>
<gene>
    <name evidence="3" type="ORF">C450_04693</name>
</gene>
<name>M0NA29_9EURY</name>
<dbReference type="InterPro" id="IPR000883">
    <property type="entry name" value="Cyt_C_Oxase_1"/>
</dbReference>
<feature type="transmembrane region" description="Helical" evidence="1">
    <location>
        <begin position="362"/>
        <end position="381"/>
    </location>
</feature>
<dbReference type="GO" id="GO:0009060">
    <property type="term" value="P:aerobic respiration"/>
    <property type="evidence" value="ECO:0007669"/>
    <property type="project" value="InterPro"/>
</dbReference>
<keyword evidence="1" id="KW-1133">Transmembrane helix</keyword>
<dbReference type="SUPFAM" id="SSF81442">
    <property type="entry name" value="Cytochrome c oxidase subunit I-like"/>
    <property type="match status" value="1"/>
</dbReference>
<dbReference type="PANTHER" id="PTHR10422">
    <property type="entry name" value="CYTOCHROME C OXIDASE SUBUNIT 1"/>
    <property type="match status" value="1"/>
</dbReference>
<protein>
    <submittedName>
        <fullName evidence="3">Nitric-oxide reductase</fullName>
    </submittedName>
</protein>
<dbReference type="InterPro" id="IPR054309">
    <property type="entry name" value="NorB_cytochrome_c-like"/>
</dbReference>
<dbReference type="PROSITE" id="PS50855">
    <property type="entry name" value="COX1"/>
    <property type="match status" value="1"/>
</dbReference>
<evidence type="ECO:0000313" key="4">
    <source>
        <dbReference type="Proteomes" id="UP000011625"/>
    </source>
</evidence>
<feature type="transmembrane region" description="Helical" evidence="1">
    <location>
        <begin position="472"/>
        <end position="492"/>
    </location>
</feature>
<dbReference type="EMBL" id="AOME01000022">
    <property type="protein sequence ID" value="EMA54822.1"/>
    <property type="molecule type" value="Genomic_DNA"/>
</dbReference>
<keyword evidence="1" id="KW-0812">Transmembrane</keyword>
<feature type="transmembrane region" description="Helical" evidence="1">
    <location>
        <begin position="688"/>
        <end position="707"/>
    </location>
</feature>
<dbReference type="Gene3D" id="1.20.210.10">
    <property type="entry name" value="Cytochrome c oxidase-like, subunit I domain"/>
    <property type="match status" value="1"/>
</dbReference>
<feature type="transmembrane region" description="Helical" evidence="1">
    <location>
        <begin position="545"/>
        <end position="567"/>
    </location>
</feature>
<feature type="transmembrane region" description="Helical" evidence="1">
    <location>
        <begin position="579"/>
        <end position="598"/>
    </location>
</feature>
<feature type="transmembrane region" description="Helical" evidence="1">
    <location>
        <begin position="504"/>
        <end position="525"/>
    </location>
</feature>
<feature type="transmembrane region" description="Helical" evidence="1">
    <location>
        <begin position="280"/>
        <end position="300"/>
    </location>
</feature>
<dbReference type="GO" id="GO:0020037">
    <property type="term" value="F:heme binding"/>
    <property type="evidence" value="ECO:0007669"/>
    <property type="project" value="InterPro"/>
</dbReference>
<feature type="transmembrane region" description="Helical" evidence="1">
    <location>
        <begin position="604"/>
        <end position="625"/>
    </location>
</feature>
<feature type="transmembrane region" description="Helical" evidence="1">
    <location>
        <begin position="782"/>
        <end position="800"/>
    </location>
</feature>
<keyword evidence="4" id="KW-1185">Reference proteome</keyword>
<dbReference type="PANTHER" id="PTHR10422:SF38">
    <property type="entry name" value="CYTOCHROME B SUBUNIT OF NITRIC OXIDE REDUCTASE"/>
    <property type="match status" value="1"/>
</dbReference>
<feature type="domain" description="Cytochrome oxidase subunit I profile" evidence="2">
    <location>
        <begin position="536"/>
        <end position="738"/>
    </location>
</feature>
<dbReference type="RefSeq" id="WP_005040647.1">
    <property type="nucleotide sequence ID" value="NZ_AOME01000022.1"/>
</dbReference>
<evidence type="ECO:0000313" key="3">
    <source>
        <dbReference type="EMBL" id="EMA54822.1"/>
    </source>
</evidence>
<dbReference type="Proteomes" id="UP000011625">
    <property type="component" value="Unassembled WGS sequence"/>
</dbReference>
<reference evidence="3 4" key="1">
    <citation type="journal article" date="2014" name="PLoS Genet.">
        <title>Phylogenetically driven sequencing of extremely halophilic archaea reveals strategies for static and dynamic osmo-response.</title>
        <authorList>
            <person name="Becker E.A."/>
            <person name="Seitzer P.M."/>
            <person name="Tritt A."/>
            <person name="Larsen D."/>
            <person name="Krusor M."/>
            <person name="Yao A.I."/>
            <person name="Wu D."/>
            <person name="Madern D."/>
            <person name="Eisen J.A."/>
            <person name="Darling A.E."/>
            <person name="Facciotti M.T."/>
        </authorList>
    </citation>
    <scope>NUCLEOTIDE SEQUENCE [LARGE SCALE GENOMIC DNA]</scope>
    <source>
        <strain evidence="3 4">DSM 8989</strain>
    </source>
</reference>
<feature type="transmembrane region" description="Helical" evidence="1">
    <location>
        <begin position="387"/>
        <end position="409"/>
    </location>
</feature>
<proteinExistence type="predicted"/>
<dbReference type="AlphaFoldDB" id="M0NA29"/>
<organism evidence="3 4">
    <name type="scientific">Halococcus salifodinae DSM 8989</name>
    <dbReference type="NCBI Taxonomy" id="1227456"/>
    <lineage>
        <taxon>Archaea</taxon>
        <taxon>Methanobacteriati</taxon>
        <taxon>Methanobacteriota</taxon>
        <taxon>Stenosarchaea group</taxon>
        <taxon>Halobacteria</taxon>
        <taxon>Halobacteriales</taxon>
        <taxon>Halococcaceae</taxon>
        <taxon>Halococcus</taxon>
    </lineage>
</organism>
<evidence type="ECO:0000259" key="2">
    <source>
        <dbReference type="PROSITE" id="PS50855"/>
    </source>
</evidence>
<dbReference type="Pfam" id="PF22085">
    <property type="entry name" value="NorB_cytochrome_c-like"/>
    <property type="match status" value="1"/>
</dbReference>
<sequence>MPIFAQYEANNDDSRGTASLFLNALKTALNQYEPDSDEFRRVGSIVSTAIERTLDHYESDNTDQNSGSRALGALFIANLVAMGLGAWVSRRNAPPIPEQIEDSDGEPLVTGEQIRAGKKAFQATGLMNQGSILGNGAYFGTDLTADALELKATWMRHYYARERGASSFENLDDDGQISVRARVETELDEASGPTAQYSPAEVDAHRHIRQQYVDRYYEGDAARGIPSRFVDTKTQARRIADFALWTAWIAHADRPGANHSYTNDWPYVPAAGNRPTSQSLLWSSVSVILLVAGGGIAVWAHQTLDLAEPATEKIDVPRPDDLSITPSQRATARYIPVAGILFSVQTLLGALLAHYHVERTGFFGIFEAIDVDIVSLVPFTAARTWHLNLAILWITTLWLAGGLFLPGLLTDHEPRFQAQGITALLGAIVVATVGAFVGVWLGIQGVFDPLSESDLWWWIGNEGLEYLEVGRLWKLLLLVGFVGWTGLVVRGVAPLLQRESRSGIGHLLVYAGGSIALLFGASMLYRPETNIAVTEFWRWWVVHMWVEGAFEFFMVAVVSLALVSMNLLEEVDAERAIRFEVFAIMGAGVIGVSHHYWWIGLPDLWVPIGTTFSTLEFIPIVFVLYRALGEYRSFAAQGREFPYSVPFLFIVGATVWNFVGAGVLGFFLNLPVLNYYEHGTFLTLAHSHAATFGAFGLLALGLGVYILRVVTPEAVWNPTWFRRSFWLANAGLAIMVFASLLPVGFLQLKTVYEEGFAAARDVEFYDRPLVQKLSWARLPGDTLIIASAITFTIASIRHLFAEGDSVRSRPNPT</sequence>
<feature type="transmembrane region" description="Helical" evidence="1">
    <location>
        <begin position="334"/>
        <end position="355"/>
    </location>
</feature>
<dbReference type="GO" id="GO:0016020">
    <property type="term" value="C:membrane"/>
    <property type="evidence" value="ECO:0007669"/>
    <property type="project" value="InterPro"/>
</dbReference>
<keyword evidence="1" id="KW-0472">Membrane</keyword>
<dbReference type="PATRIC" id="fig|1227456.3.peg.966"/>
<dbReference type="InterPro" id="IPR036927">
    <property type="entry name" value="Cyt_c_oxase-like_su1_sf"/>
</dbReference>
<feature type="transmembrane region" description="Helical" evidence="1">
    <location>
        <begin position="421"/>
        <end position="443"/>
    </location>
</feature>
<feature type="transmembrane region" description="Helical" evidence="1">
    <location>
        <begin position="727"/>
        <end position="746"/>
    </location>
</feature>
<dbReference type="Pfam" id="PF00115">
    <property type="entry name" value="COX1"/>
    <property type="match status" value="1"/>
</dbReference>
<dbReference type="GO" id="GO:0004129">
    <property type="term" value="F:cytochrome-c oxidase activity"/>
    <property type="evidence" value="ECO:0007669"/>
    <property type="project" value="InterPro"/>
</dbReference>
<dbReference type="STRING" id="1227456.C450_04693"/>